<keyword evidence="3 7" id="KW-1003">Cell membrane</keyword>
<dbReference type="PANTHER" id="PTHR13285">
    <property type="entry name" value="ACYLTRANSFERASE"/>
    <property type="match status" value="1"/>
</dbReference>
<dbReference type="InterPro" id="IPR028362">
    <property type="entry name" value="AlgI"/>
</dbReference>
<evidence type="ECO:0000256" key="2">
    <source>
        <dbReference type="ARBA" id="ARBA00010323"/>
    </source>
</evidence>
<evidence type="ECO:0000256" key="5">
    <source>
        <dbReference type="ARBA" id="ARBA00022989"/>
    </source>
</evidence>
<evidence type="ECO:0000256" key="6">
    <source>
        <dbReference type="ARBA" id="ARBA00023136"/>
    </source>
</evidence>
<name>A0ABP9HL55_9FLAO</name>
<dbReference type="Proteomes" id="UP001501692">
    <property type="component" value="Unassembled WGS sequence"/>
</dbReference>
<feature type="transmembrane region" description="Helical" evidence="8">
    <location>
        <begin position="116"/>
        <end position="139"/>
    </location>
</feature>
<dbReference type="PIRSF" id="PIRSF016636">
    <property type="entry name" value="AlgI_DltB"/>
    <property type="match status" value="1"/>
</dbReference>
<accession>A0ABP9HL55</accession>
<feature type="transmembrane region" description="Helical" evidence="8">
    <location>
        <begin position="457"/>
        <end position="474"/>
    </location>
</feature>
<evidence type="ECO:0000256" key="7">
    <source>
        <dbReference type="PIRNR" id="PIRNR016636"/>
    </source>
</evidence>
<evidence type="ECO:0000256" key="1">
    <source>
        <dbReference type="ARBA" id="ARBA00004651"/>
    </source>
</evidence>
<comment type="similarity">
    <text evidence="2 7">Belongs to the membrane-bound acyltransferase family.</text>
</comment>
<keyword evidence="6 7" id="KW-0472">Membrane</keyword>
<evidence type="ECO:0000256" key="4">
    <source>
        <dbReference type="ARBA" id="ARBA00022692"/>
    </source>
</evidence>
<feature type="transmembrane region" description="Helical" evidence="8">
    <location>
        <begin position="420"/>
        <end position="436"/>
    </location>
</feature>
<reference evidence="10" key="1">
    <citation type="journal article" date="2019" name="Int. J. Syst. Evol. Microbiol.">
        <title>The Global Catalogue of Microorganisms (GCM) 10K type strain sequencing project: providing services to taxonomists for standard genome sequencing and annotation.</title>
        <authorList>
            <consortium name="The Broad Institute Genomics Platform"/>
            <consortium name="The Broad Institute Genome Sequencing Center for Infectious Disease"/>
            <person name="Wu L."/>
            <person name="Ma J."/>
        </authorList>
    </citation>
    <scope>NUCLEOTIDE SEQUENCE [LARGE SCALE GENOMIC DNA]</scope>
    <source>
        <strain evidence="10">JCM 18287</strain>
    </source>
</reference>
<comment type="caution">
    <text evidence="9">The sequence shown here is derived from an EMBL/GenBank/DDBJ whole genome shotgun (WGS) entry which is preliminary data.</text>
</comment>
<keyword evidence="10" id="KW-1185">Reference proteome</keyword>
<dbReference type="EMBL" id="BAABJK010000008">
    <property type="protein sequence ID" value="GAA4973259.1"/>
    <property type="molecule type" value="Genomic_DNA"/>
</dbReference>
<dbReference type="InterPro" id="IPR024194">
    <property type="entry name" value="Ac/AlaTfrase_AlgI/DltB"/>
</dbReference>
<feature type="transmembrane region" description="Helical" evidence="8">
    <location>
        <begin position="375"/>
        <end position="391"/>
    </location>
</feature>
<proteinExistence type="inferred from homology"/>
<keyword evidence="7" id="KW-0012">Acyltransferase</keyword>
<gene>
    <name evidence="9" type="ORF">GCM10023315_24570</name>
</gene>
<evidence type="ECO:0000313" key="10">
    <source>
        <dbReference type="Proteomes" id="UP001501692"/>
    </source>
</evidence>
<sequence>MLVNSLNFLIFFGIVFFIYYIPLKEKTKSQNWLLFVASYVFYGIAAWQMIPLLFTATTIFYFLGFAIRRGNEKKASLLTTLGVCIGVGLLLYFKYLNFFIQSFADLFNTIGLKANWGTFNIILPLGISFFTFRLISYIIEVRRGKMVPTKDFVVFANYIAFFPTIMSGPIDRPNSFIPQLTNKRTFNYGLASDGCRQIIWGMSKKMIIADNLATIVNPVWADIPNQSGSTLFITAILYSIQMYTDFSGYSDMAIGIGKILGFRITKNFNYPYFTRNVSEYWRNWHMSLTSWLTDYVFMPLNVKFRDLGNFGLILAIIINMVVVGLWHGANWTFALFGLYHGLLFIPLILSGSFFKKKKLKTNKLGIPYLKDVLKMLGTFLLVTLGLVIFRADNIGQFWDYINGFFNFSNFFKLTLDKKELVPLALFIVIMFILEWFERGKEFALSTFLTKNNIVFRWSFYFFLIVMLFVMSSKQQEFIYFQF</sequence>
<evidence type="ECO:0000313" key="9">
    <source>
        <dbReference type="EMBL" id="GAA4973259.1"/>
    </source>
</evidence>
<feature type="transmembrane region" description="Helical" evidence="8">
    <location>
        <begin position="41"/>
        <end position="63"/>
    </location>
</feature>
<keyword evidence="7" id="KW-0808">Transferase</keyword>
<dbReference type="InterPro" id="IPR051085">
    <property type="entry name" value="MB_O-acyltransferase"/>
</dbReference>
<protein>
    <submittedName>
        <fullName evidence="9">MBOAT family protein</fullName>
    </submittedName>
</protein>
<feature type="transmembrane region" description="Helical" evidence="8">
    <location>
        <begin position="5"/>
        <end position="21"/>
    </location>
</feature>
<keyword evidence="4 8" id="KW-0812">Transmembrane</keyword>
<dbReference type="RefSeq" id="WP_345169124.1">
    <property type="nucleotide sequence ID" value="NZ_BAABJK010000008.1"/>
</dbReference>
<feature type="transmembrane region" description="Helical" evidence="8">
    <location>
        <begin position="307"/>
        <end position="327"/>
    </location>
</feature>
<evidence type="ECO:0000256" key="3">
    <source>
        <dbReference type="ARBA" id="ARBA00022475"/>
    </source>
</evidence>
<keyword evidence="5 8" id="KW-1133">Transmembrane helix</keyword>
<dbReference type="Pfam" id="PF03062">
    <property type="entry name" value="MBOAT"/>
    <property type="match status" value="1"/>
</dbReference>
<organism evidence="9 10">
    <name type="scientific">Algibacter aquimarinus</name>
    <dbReference type="NCBI Taxonomy" id="1136748"/>
    <lineage>
        <taxon>Bacteria</taxon>
        <taxon>Pseudomonadati</taxon>
        <taxon>Bacteroidota</taxon>
        <taxon>Flavobacteriia</taxon>
        <taxon>Flavobacteriales</taxon>
        <taxon>Flavobacteriaceae</taxon>
        <taxon>Algibacter</taxon>
    </lineage>
</organism>
<comment type="subcellular location">
    <subcellularLocation>
        <location evidence="1">Cell membrane</location>
        <topology evidence="1">Multi-pass membrane protein</topology>
    </subcellularLocation>
</comment>
<dbReference type="InterPro" id="IPR004299">
    <property type="entry name" value="MBOAT_fam"/>
</dbReference>
<dbReference type="PANTHER" id="PTHR13285:SF18">
    <property type="entry name" value="PROTEIN-CYSTEINE N-PALMITOYLTRANSFERASE RASP"/>
    <property type="match status" value="1"/>
</dbReference>
<evidence type="ECO:0000256" key="8">
    <source>
        <dbReference type="SAM" id="Phobius"/>
    </source>
</evidence>
<dbReference type="PIRSF" id="PIRSF500217">
    <property type="entry name" value="AlgI"/>
    <property type="match status" value="1"/>
</dbReference>
<feature type="transmembrane region" description="Helical" evidence="8">
    <location>
        <begin position="75"/>
        <end position="96"/>
    </location>
</feature>
<feature type="transmembrane region" description="Helical" evidence="8">
    <location>
        <begin position="333"/>
        <end position="354"/>
    </location>
</feature>